<dbReference type="AlphaFoldDB" id="R7QKW9"/>
<name>R7QKW9_CHOCR</name>
<feature type="region of interest" description="Disordered" evidence="1">
    <location>
        <begin position="82"/>
        <end position="104"/>
    </location>
</feature>
<organism evidence="2 3">
    <name type="scientific">Chondrus crispus</name>
    <name type="common">Carrageen Irish moss</name>
    <name type="synonym">Polymorpha crispa</name>
    <dbReference type="NCBI Taxonomy" id="2769"/>
    <lineage>
        <taxon>Eukaryota</taxon>
        <taxon>Rhodophyta</taxon>
        <taxon>Florideophyceae</taxon>
        <taxon>Rhodymeniophycidae</taxon>
        <taxon>Gigartinales</taxon>
        <taxon>Gigartinaceae</taxon>
        <taxon>Chondrus</taxon>
    </lineage>
</organism>
<evidence type="ECO:0000256" key="1">
    <source>
        <dbReference type="SAM" id="MobiDB-lite"/>
    </source>
</evidence>
<evidence type="ECO:0000313" key="3">
    <source>
        <dbReference type="Proteomes" id="UP000012073"/>
    </source>
</evidence>
<dbReference type="KEGG" id="ccp:CHC_T00006308001"/>
<dbReference type="Proteomes" id="UP000012073">
    <property type="component" value="Unassembled WGS sequence"/>
</dbReference>
<keyword evidence="3" id="KW-1185">Reference proteome</keyword>
<evidence type="ECO:0000313" key="2">
    <source>
        <dbReference type="EMBL" id="CDF38126.1"/>
    </source>
</evidence>
<dbReference type="GeneID" id="17325706"/>
<proteinExistence type="predicted"/>
<dbReference type="RefSeq" id="XP_005717995.1">
    <property type="nucleotide sequence ID" value="XM_005717938.1"/>
</dbReference>
<dbReference type="EMBL" id="HG001898">
    <property type="protein sequence ID" value="CDF38126.1"/>
    <property type="molecule type" value="Genomic_DNA"/>
</dbReference>
<dbReference type="Gramene" id="CDF38126">
    <property type="protein sequence ID" value="CDF38126"/>
    <property type="gene ID" value="CHC_T00006308001"/>
</dbReference>
<accession>R7QKW9</accession>
<reference evidence="3" key="1">
    <citation type="journal article" date="2013" name="Proc. Natl. Acad. Sci. U.S.A.">
        <title>Genome structure and metabolic features in the red seaweed Chondrus crispus shed light on evolution of the Archaeplastida.</title>
        <authorList>
            <person name="Collen J."/>
            <person name="Porcel B."/>
            <person name="Carre W."/>
            <person name="Ball S.G."/>
            <person name="Chaparro C."/>
            <person name="Tonon T."/>
            <person name="Barbeyron T."/>
            <person name="Michel G."/>
            <person name="Noel B."/>
            <person name="Valentin K."/>
            <person name="Elias M."/>
            <person name="Artiguenave F."/>
            <person name="Arun A."/>
            <person name="Aury J.M."/>
            <person name="Barbosa-Neto J.F."/>
            <person name="Bothwell J.H."/>
            <person name="Bouget F.Y."/>
            <person name="Brillet L."/>
            <person name="Cabello-Hurtado F."/>
            <person name="Capella-Gutierrez S."/>
            <person name="Charrier B."/>
            <person name="Cladiere L."/>
            <person name="Cock J.M."/>
            <person name="Coelho S.M."/>
            <person name="Colleoni C."/>
            <person name="Czjzek M."/>
            <person name="Da Silva C."/>
            <person name="Delage L."/>
            <person name="Denoeud F."/>
            <person name="Deschamps P."/>
            <person name="Dittami S.M."/>
            <person name="Gabaldon T."/>
            <person name="Gachon C.M."/>
            <person name="Groisillier A."/>
            <person name="Herve C."/>
            <person name="Jabbari K."/>
            <person name="Katinka M."/>
            <person name="Kloareg B."/>
            <person name="Kowalczyk N."/>
            <person name="Labadie K."/>
            <person name="Leblanc C."/>
            <person name="Lopez P.J."/>
            <person name="McLachlan D.H."/>
            <person name="Meslet-Cladiere L."/>
            <person name="Moustafa A."/>
            <person name="Nehr Z."/>
            <person name="Nyvall Collen P."/>
            <person name="Panaud O."/>
            <person name="Partensky F."/>
            <person name="Poulain J."/>
            <person name="Rensing S.A."/>
            <person name="Rousvoal S."/>
            <person name="Samson G."/>
            <person name="Symeonidi A."/>
            <person name="Weissenbach J."/>
            <person name="Zambounis A."/>
            <person name="Wincker P."/>
            <person name="Boyen C."/>
        </authorList>
    </citation>
    <scope>NUCLEOTIDE SEQUENCE [LARGE SCALE GENOMIC DNA]</scope>
    <source>
        <strain evidence="3">cv. Stackhouse</strain>
    </source>
</reference>
<protein>
    <submittedName>
        <fullName evidence="2">Uncharacterized protein</fullName>
    </submittedName>
</protein>
<sequence>MCLAQGCQKAGLDAKLQLEGLALIVPSLMVVDLEHGIADDGADKVRAVDFCRAVMLDAGLPAVRVLSRVAGVHLLEQPILDDEGQEGRRRAQTPEVAAREGQIALDVEGDHGEAGAERFSRGAVIVETGRAVGQEGCAG</sequence>
<gene>
    <name evidence="2" type="ORF">CHC_T00006308001</name>
</gene>